<evidence type="ECO:0000313" key="2">
    <source>
        <dbReference type="EMBL" id="QKD46235.1"/>
    </source>
</evidence>
<dbReference type="SUPFAM" id="SSF53901">
    <property type="entry name" value="Thiolase-like"/>
    <property type="match status" value="1"/>
</dbReference>
<sequence length="78" mass="7889">MKPGGRLPINVSGGLHSKGHPIGATGAIQVRDLVVQLRGEAGASQVQGARLGLAENGGGFYGLEEAACVVTILEAPNR</sequence>
<accession>A0A858ZZ24</accession>
<dbReference type="PANTHER" id="PTHR42870:SF1">
    <property type="entry name" value="NON-SPECIFIC LIPID-TRANSFER PROTEIN-LIKE 2"/>
    <property type="match status" value="1"/>
</dbReference>
<evidence type="ECO:0000313" key="3">
    <source>
        <dbReference type="Proteomes" id="UP000500755"/>
    </source>
</evidence>
<dbReference type="Proteomes" id="UP000500755">
    <property type="component" value="Chromosome"/>
</dbReference>
<dbReference type="EMBL" id="CP051298">
    <property type="protein sequence ID" value="QKD46235.1"/>
    <property type="molecule type" value="Genomic_DNA"/>
</dbReference>
<organism evidence="2 3">
    <name type="scientific">Alicycliphilus denitrificans</name>
    <dbReference type="NCBI Taxonomy" id="179636"/>
    <lineage>
        <taxon>Bacteria</taxon>
        <taxon>Pseudomonadati</taxon>
        <taxon>Pseudomonadota</taxon>
        <taxon>Betaproteobacteria</taxon>
        <taxon>Burkholderiales</taxon>
        <taxon>Comamonadaceae</taxon>
        <taxon>Alicycliphilus</taxon>
    </lineage>
</organism>
<dbReference type="Gene3D" id="3.40.47.10">
    <property type="match status" value="1"/>
</dbReference>
<gene>
    <name evidence="2" type="ORF">HF896_02875</name>
</gene>
<feature type="domain" description="Thiolase C-terminal" evidence="1">
    <location>
        <begin position="2"/>
        <end position="62"/>
    </location>
</feature>
<dbReference type="InterPro" id="IPR016039">
    <property type="entry name" value="Thiolase-like"/>
</dbReference>
<dbReference type="Pfam" id="PF22691">
    <property type="entry name" value="Thiolase_C_1"/>
    <property type="match status" value="1"/>
</dbReference>
<dbReference type="GO" id="GO:0016746">
    <property type="term" value="F:acyltransferase activity"/>
    <property type="evidence" value="ECO:0007669"/>
    <property type="project" value="InterPro"/>
</dbReference>
<protein>
    <recommendedName>
        <fullName evidence="1">Thiolase C-terminal domain-containing protein</fullName>
    </recommendedName>
</protein>
<proteinExistence type="predicted"/>
<reference evidence="2 3" key="1">
    <citation type="submission" date="2020-05" db="EMBL/GenBank/DDBJ databases">
        <title>Complete genome sequence of Alicycliphilus denitrificans DP3.</title>
        <authorList>
            <person name="Chen X."/>
        </authorList>
    </citation>
    <scope>NUCLEOTIDE SEQUENCE [LARGE SCALE GENOMIC DNA]</scope>
    <source>
        <strain evidence="2 3">DP3</strain>
    </source>
</reference>
<dbReference type="AlphaFoldDB" id="A0A858ZZ24"/>
<evidence type="ECO:0000259" key="1">
    <source>
        <dbReference type="Pfam" id="PF22691"/>
    </source>
</evidence>
<dbReference type="InterPro" id="IPR055140">
    <property type="entry name" value="Thiolase_C_2"/>
</dbReference>
<name>A0A858ZZ24_9BURK</name>
<dbReference type="PANTHER" id="PTHR42870">
    <property type="entry name" value="ACETYL-COA C-ACETYLTRANSFERASE"/>
    <property type="match status" value="1"/>
</dbReference>